<protein>
    <recommendedName>
        <fullName evidence="5">Pentatricopeptide repeat domain-containing protein</fullName>
    </recommendedName>
</protein>
<keyword evidence="1" id="KW-0175">Coiled coil</keyword>
<accession>A0AAN7URK2</accession>
<evidence type="ECO:0000313" key="4">
    <source>
        <dbReference type="Proteomes" id="UP001305414"/>
    </source>
</evidence>
<proteinExistence type="predicted"/>
<reference evidence="3 4" key="1">
    <citation type="submission" date="2023-10" db="EMBL/GenBank/DDBJ databases">
        <title>Draft genome sequence of Xylaria bambusicola isolate GMP-LS, the root and basal stem rot pathogen of sugarcane in Indonesia.</title>
        <authorList>
            <person name="Selvaraj P."/>
            <person name="Muralishankar V."/>
            <person name="Muruganantham S."/>
            <person name="Sp S."/>
            <person name="Haryani S."/>
            <person name="Lau K.J.X."/>
            <person name="Naqvi N.I."/>
        </authorList>
    </citation>
    <scope>NUCLEOTIDE SEQUENCE [LARGE SCALE GENOMIC DNA]</scope>
    <source>
        <strain evidence="3">GMP-LS</strain>
    </source>
</reference>
<comment type="caution">
    <text evidence="3">The sequence shown here is derived from an EMBL/GenBank/DDBJ whole genome shotgun (WGS) entry which is preliminary data.</text>
</comment>
<dbReference type="AlphaFoldDB" id="A0AAN7URK2"/>
<sequence>MQTLWSRAAQAQSACRCRICLHSTNALARRTTTAAAKRRVTAADLFTACYTTILGTATFIDAHRKNQRRERLDAELSRARAALKQLEVCTRRETTDEEYDAPLAAIPAGTPSGELSGHLQPWRGDESVRPLLEELKSLCNLTFRPVARQSWLEKQVDWVNVEAAIAVEEFNPSIKLREPLSHQSLAATTTAVLRLVSKLLRLIRVPSSRQVQDEAKPTDDAEEMIMMELEALRREQDFPGYQFPSADPDYTWHIRGCLNRSIRRIFHQAVTPRETVGRICYNLLTVGVPPTIHTYNTLIVGFNRMHRPDLAQAVIDSYLDETAWPATDQTLICLLSHYRGPGGKEGFREAVQKMRGWREDGLHLATVCDEIDELNGARLPRKRWKAGAKRTNATFNHLIKGWLYHEELGIACMTFVACLRHGASLPVRTLHELLRGCLATADFSSARKLLTGIVDNFENFKTYLTWAISAHTVAVVQRLLQSLHQIINICWLPFGEIFGETEKKYATAAISLEAVIGHMAAQFELQEATLLPSDTSTQLESSSPETDAATSSEDNTKLSKRTLTESERLYARIAMLVSLERRFGDLEERVQNLDAALKAATIEVKTGHSIDVGPIMSPSFIGTPSFEKQRFATRRALSLLDVSDANLTIEDVATQLFRNIPDKSLIGPLEENDNWKRLSIPTLISFFNSTTVSTRSYDGPCKHLEEQLEAIKDSTRALIFSHLTQDRQQRVMYDHGQYYNIGTRRLRSYLHANMKYNLPGVLQTSFAAQYNEFSNSYGTTTRLRQIQREKPGTLNSIVSSKSDNSAAESDGASKDDCGTTYEQEQEHASLSIYREDPCLQNTAIG</sequence>
<dbReference type="EMBL" id="JAWHQM010000019">
    <property type="protein sequence ID" value="KAK5631443.1"/>
    <property type="molecule type" value="Genomic_DNA"/>
</dbReference>
<feature type="region of interest" description="Disordered" evidence="2">
    <location>
        <begin position="534"/>
        <end position="560"/>
    </location>
</feature>
<evidence type="ECO:0000313" key="3">
    <source>
        <dbReference type="EMBL" id="KAK5631443.1"/>
    </source>
</evidence>
<gene>
    <name evidence="3" type="ORF">RRF57_007157</name>
</gene>
<evidence type="ECO:0008006" key="5">
    <source>
        <dbReference type="Google" id="ProtNLM"/>
    </source>
</evidence>
<feature type="coiled-coil region" evidence="1">
    <location>
        <begin position="62"/>
        <end position="89"/>
    </location>
</feature>
<evidence type="ECO:0000256" key="2">
    <source>
        <dbReference type="SAM" id="MobiDB-lite"/>
    </source>
</evidence>
<feature type="compositionally biased region" description="Polar residues" evidence="2">
    <location>
        <begin position="534"/>
        <end position="553"/>
    </location>
</feature>
<feature type="region of interest" description="Disordered" evidence="2">
    <location>
        <begin position="795"/>
        <end position="833"/>
    </location>
</feature>
<feature type="compositionally biased region" description="Polar residues" evidence="2">
    <location>
        <begin position="795"/>
        <end position="807"/>
    </location>
</feature>
<feature type="coiled-coil region" evidence="1">
    <location>
        <begin position="576"/>
        <end position="603"/>
    </location>
</feature>
<evidence type="ECO:0000256" key="1">
    <source>
        <dbReference type="SAM" id="Coils"/>
    </source>
</evidence>
<dbReference type="Gene3D" id="1.25.40.10">
    <property type="entry name" value="Tetratricopeptide repeat domain"/>
    <property type="match status" value="1"/>
</dbReference>
<keyword evidence="4" id="KW-1185">Reference proteome</keyword>
<name>A0AAN7URK2_9PEZI</name>
<organism evidence="3 4">
    <name type="scientific">Xylaria bambusicola</name>
    <dbReference type="NCBI Taxonomy" id="326684"/>
    <lineage>
        <taxon>Eukaryota</taxon>
        <taxon>Fungi</taxon>
        <taxon>Dikarya</taxon>
        <taxon>Ascomycota</taxon>
        <taxon>Pezizomycotina</taxon>
        <taxon>Sordariomycetes</taxon>
        <taxon>Xylariomycetidae</taxon>
        <taxon>Xylariales</taxon>
        <taxon>Xylariaceae</taxon>
        <taxon>Xylaria</taxon>
    </lineage>
</organism>
<dbReference type="Proteomes" id="UP001305414">
    <property type="component" value="Unassembled WGS sequence"/>
</dbReference>
<dbReference type="InterPro" id="IPR011990">
    <property type="entry name" value="TPR-like_helical_dom_sf"/>
</dbReference>